<feature type="region of interest" description="Disordered" evidence="1">
    <location>
        <begin position="84"/>
        <end position="124"/>
    </location>
</feature>
<keyword evidence="2" id="KW-0732">Signal</keyword>
<feature type="region of interest" description="Disordered" evidence="1">
    <location>
        <begin position="26"/>
        <end position="46"/>
    </location>
</feature>
<feature type="compositionally biased region" description="Polar residues" evidence="1">
    <location>
        <begin position="101"/>
        <end position="124"/>
    </location>
</feature>
<evidence type="ECO:0000256" key="2">
    <source>
        <dbReference type="SAM" id="SignalP"/>
    </source>
</evidence>
<dbReference type="EMBL" id="GGFL01009306">
    <property type="protein sequence ID" value="MBW73484.1"/>
    <property type="molecule type" value="Transcribed_RNA"/>
</dbReference>
<evidence type="ECO:0000256" key="1">
    <source>
        <dbReference type="SAM" id="MobiDB-lite"/>
    </source>
</evidence>
<feature type="signal peptide" evidence="2">
    <location>
        <begin position="1"/>
        <end position="21"/>
    </location>
</feature>
<name>A0A2M4D7C6_ANODA</name>
<proteinExistence type="predicted"/>
<protein>
    <submittedName>
        <fullName evidence="3">Putative secreted protein</fullName>
    </submittedName>
</protein>
<evidence type="ECO:0000313" key="3">
    <source>
        <dbReference type="EMBL" id="MBW73484.1"/>
    </source>
</evidence>
<organism evidence="3">
    <name type="scientific">Anopheles darlingi</name>
    <name type="common">Mosquito</name>
    <dbReference type="NCBI Taxonomy" id="43151"/>
    <lineage>
        <taxon>Eukaryota</taxon>
        <taxon>Metazoa</taxon>
        <taxon>Ecdysozoa</taxon>
        <taxon>Arthropoda</taxon>
        <taxon>Hexapoda</taxon>
        <taxon>Insecta</taxon>
        <taxon>Pterygota</taxon>
        <taxon>Neoptera</taxon>
        <taxon>Endopterygota</taxon>
        <taxon>Diptera</taxon>
        <taxon>Nematocera</taxon>
        <taxon>Culicoidea</taxon>
        <taxon>Culicidae</taxon>
        <taxon>Anophelinae</taxon>
        <taxon>Anopheles</taxon>
    </lineage>
</organism>
<dbReference type="AlphaFoldDB" id="A0A2M4D7C6"/>
<sequence>MNAFIGRRILASFLLSGLAGSFGVLEPPPPPVSEDELVPPPAPIPMEPPLETAAACRAALQDCVLRFDAIDSALSVVAAAGPLLPSEAEDGGTVSKAVAGTSMSMPRNSNCGSDPALTSSFLPR</sequence>
<feature type="chain" id="PRO_5014941269" evidence="2">
    <location>
        <begin position="22"/>
        <end position="124"/>
    </location>
</feature>
<reference evidence="3" key="1">
    <citation type="submission" date="2018-01" db="EMBL/GenBank/DDBJ databases">
        <title>An insight into the sialome of Amazonian anophelines.</title>
        <authorList>
            <person name="Ribeiro J.M."/>
            <person name="Scarpassa V."/>
            <person name="Calvo E."/>
        </authorList>
    </citation>
    <scope>NUCLEOTIDE SEQUENCE</scope>
</reference>
<accession>A0A2M4D7C6</accession>